<accession>A0AAN6UEY7</accession>
<name>A0AAN6UEY7_9PEZI</name>
<proteinExistence type="predicted"/>
<organism evidence="2 3">
    <name type="scientific">Trichocladium antarcticum</name>
    <dbReference type="NCBI Taxonomy" id="1450529"/>
    <lineage>
        <taxon>Eukaryota</taxon>
        <taxon>Fungi</taxon>
        <taxon>Dikarya</taxon>
        <taxon>Ascomycota</taxon>
        <taxon>Pezizomycotina</taxon>
        <taxon>Sordariomycetes</taxon>
        <taxon>Sordariomycetidae</taxon>
        <taxon>Sordariales</taxon>
        <taxon>Chaetomiaceae</taxon>
        <taxon>Trichocladium</taxon>
    </lineage>
</organism>
<reference evidence="2" key="1">
    <citation type="journal article" date="2023" name="Mol. Phylogenet. Evol.">
        <title>Genome-scale phylogeny and comparative genomics of the fungal order Sordariales.</title>
        <authorList>
            <person name="Hensen N."/>
            <person name="Bonometti L."/>
            <person name="Westerberg I."/>
            <person name="Brannstrom I.O."/>
            <person name="Guillou S."/>
            <person name="Cros-Aarteil S."/>
            <person name="Calhoun S."/>
            <person name="Haridas S."/>
            <person name="Kuo A."/>
            <person name="Mondo S."/>
            <person name="Pangilinan J."/>
            <person name="Riley R."/>
            <person name="LaButti K."/>
            <person name="Andreopoulos B."/>
            <person name="Lipzen A."/>
            <person name="Chen C."/>
            <person name="Yan M."/>
            <person name="Daum C."/>
            <person name="Ng V."/>
            <person name="Clum A."/>
            <person name="Steindorff A."/>
            <person name="Ohm R.A."/>
            <person name="Martin F."/>
            <person name="Silar P."/>
            <person name="Natvig D.O."/>
            <person name="Lalanne C."/>
            <person name="Gautier V."/>
            <person name="Ament-Velasquez S.L."/>
            <person name="Kruys A."/>
            <person name="Hutchinson M.I."/>
            <person name="Powell A.J."/>
            <person name="Barry K."/>
            <person name="Miller A.N."/>
            <person name="Grigoriev I.V."/>
            <person name="Debuchy R."/>
            <person name="Gladieux P."/>
            <person name="Hiltunen Thoren M."/>
            <person name="Johannesson H."/>
        </authorList>
    </citation>
    <scope>NUCLEOTIDE SEQUENCE</scope>
    <source>
        <strain evidence="2">CBS 123565</strain>
    </source>
</reference>
<keyword evidence="3" id="KW-1185">Reference proteome</keyword>
<sequence>MVLPTREPAAHSCLQQSREVMLRQPPYIKTQTSSSSSSMSPNQQAVPDQPSIMHLLTKLTRHPHCLPVPSNISHHIHPWLAVTSPSRIPSICTEYEESLHPSHLPSVARPSPAQPRQTQPPTPFLPTVLIICSFPSLATTRIPPFFLQTADWSAGWMLAAVVYNSPAYSRH</sequence>
<evidence type="ECO:0000313" key="2">
    <source>
        <dbReference type="EMBL" id="KAK4131440.1"/>
    </source>
</evidence>
<dbReference type="Proteomes" id="UP001304895">
    <property type="component" value="Unassembled WGS sequence"/>
</dbReference>
<comment type="caution">
    <text evidence="2">The sequence shown here is derived from an EMBL/GenBank/DDBJ whole genome shotgun (WGS) entry which is preliminary data.</text>
</comment>
<reference evidence="2" key="2">
    <citation type="submission" date="2023-05" db="EMBL/GenBank/DDBJ databases">
        <authorList>
            <consortium name="Lawrence Berkeley National Laboratory"/>
            <person name="Steindorff A."/>
            <person name="Hensen N."/>
            <person name="Bonometti L."/>
            <person name="Westerberg I."/>
            <person name="Brannstrom I.O."/>
            <person name="Guillou S."/>
            <person name="Cros-Aarteil S."/>
            <person name="Calhoun S."/>
            <person name="Haridas S."/>
            <person name="Kuo A."/>
            <person name="Mondo S."/>
            <person name="Pangilinan J."/>
            <person name="Riley R."/>
            <person name="Labutti K."/>
            <person name="Andreopoulos B."/>
            <person name="Lipzen A."/>
            <person name="Chen C."/>
            <person name="Yanf M."/>
            <person name="Daum C."/>
            <person name="Ng V."/>
            <person name="Clum A."/>
            <person name="Ohm R."/>
            <person name="Martin F."/>
            <person name="Silar P."/>
            <person name="Natvig D."/>
            <person name="Lalanne C."/>
            <person name="Gautier V."/>
            <person name="Ament-Velasquez S.L."/>
            <person name="Kruys A."/>
            <person name="Hutchinson M.I."/>
            <person name="Powell A.J."/>
            <person name="Barry K."/>
            <person name="Miller A.N."/>
            <person name="Grigoriev I.V."/>
            <person name="Debuchy R."/>
            <person name="Gladieux P."/>
            <person name="Thoren M.H."/>
            <person name="Johannesson H."/>
        </authorList>
    </citation>
    <scope>NUCLEOTIDE SEQUENCE</scope>
    <source>
        <strain evidence="2">CBS 123565</strain>
    </source>
</reference>
<protein>
    <submittedName>
        <fullName evidence="2">Uncharacterized protein</fullName>
    </submittedName>
</protein>
<evidence type="ECO:0000256" key="1">
    <source>
        <dbReference type="SAM" id="MobiDB-lite"/>
    </source>
</evidence>
<feature type="region of interest" description="Disordered" evidence="1">
    <location>
        <begin position="22"/>
        <end position="47"/>
    </location>
</feature>
<evidence type="ECO:0000313" key="3">
    <source>
        <dbReference type="Proteomes" id="UP001304895"/>
    </source>
</evidence>
<dbReference type="AlphaFoldDB" id="A0AAN6UEY7"/>
<dbReference type="EMBL" id="MU853424">
    <property type="protein sequence ID" value="KAK4131440.1"/>
    <property type="molecule type" value="Genomic_DNA"/>
</dbReference>
<gene>
    <name evidence="2" type="ORF">BT67DRAFT_155723</name>
</gene>